<dbReference type="Pfam" id="PF08922">
    <property type="entry name" value="DUF1905"/>
    <property type="match status" value="1"/>
</dbReference>
<protein>
    <submittedName>
        <fullName evidence="1">YdeI/OmpD-associated family protein</fullName>
    </submittedName>
</protein>
<organism evidence="1 2">
    <name type="scientific">Novilysobacter selenitireducens</name>
    <dbReference type="NCBI Taxonomy" id="2872639"/>
    <lineage>
        <taxon>Bacteria</taxon>
        <taxon>Pseudomonadati</taxon>
        <taxon>Pseudomonadota</taxon>
        <taxon>Gammaproteobacteria</taxon>
        <taxon>Lysobacterales</taxon>
        <taxon>Lysobacteraceae</taxon>
        <taxon>Novilysobacter</taxon>
    </lineage>
</organism>
<name>A0ABS7T960_9GAMM</name>
<dbReference type="InterPro" id="IPR037079">
    <property type="entry name" value="AF2212/PG0164-like_sf"/>
</dbReference>
<evidence type="ECO:0000313" key="2">
    <source>
        <dbReference type="Proteomes" id="UP001430954"/>
    </source>
</evidence>
<comment type="caution">
    <text evidence="1">The sequence shown here is derived from an EMBL/GenBank/DDBJ whole genome shotgun (WGS) entry which is preliminary data.</text>
</comment>
<proteinExistence type="predicted"/>
<dbReference type="Proteomes" id="UP001430954">
    <property type="component" value="Unassembled WGS sequence"/>
</dbReference>
<evidence type="ECO:0000313" key="1">
    <source>
        <dbReference type="EMBL" id="MBZ4040422.1"/>
    </source>
</evidence>
<dbReference type="Pfam" id="PF13376">
    <property type="entry name" value="OmdA"/>
    <property type="match status" value="1"/>
</dbReference>
<dbReference type="SUPFAM" id="SSF141694">
    <property type="entry name" value="AF2212/PG0164-like"/>
    <property type="match status" value="1"/>
</dbReference>
<sequence>MSKATSPVRFKAKLLRPAKPANAAWTFLLVPKAASAKLPSRGQVGVEGTLEGASFSAVLEPDGQGSHWLKVDNKLREAAAVDAGDTVALEVTPSGTMPEPTVPAELRKALAAAPEANAVWADITPAARHDWIAWITSAKREDTRTRRIANACDMLATGKRRVCCFDRSGMYGKGLSAPEAM</sequence>
<gene>
    <name evidence="1" type="ORF">K6753_12860</name>
</gene>
<dbReference type="Gene3D" id="2.40.30.100">
    <property type="entry name" value="AF2212/PG0164-like"/>
    <property type="match status" value="1"/>
</dbReference>
<dbReference type="InterPro" id="IPR015018">
    <property type="entry name" value="DUF1905"/>
</dbReference>
<reference evidence="1 2" key="1">
    <citation type="submission" date="2021-09" db="EMBL/GenBank/DDBJ databases">
        <title>Lysobacter sp. 13A isolated from the river sediment.</title>
        <authorList>
            <person name="Liu H."/>
            <person name="Li S."/>
            <person name="Mao S."/>
        </authorList>
    </citation>
    <scope>NUCLEOTIDE SEQUENCE [LARGE SCALE GENOMIC DNA]</scope>
    <source>
        <strain evidence="1 2">13A</strain>
    </source>
</reference>
<dbReference type="EMBL" id="JAINZW010000006">
    <property type="protein sequence ID" value="MBZ4040422.1"/>
    <property type="molecule type" value="Genomic_DNA"/>
</dbReference>
<dbReference type="RefSeq" id="WP_223676869.1">
    <property type="nucleotide sequence ID" value="NZ_JAINZW010000006.1"/>
</dbReference>
<accession>A0ABS7T960</accession>
<keyword evidence="2" id="KW-1185">Reference proteome</keyword>